<keyword evidence="3" id="KW-1133">Transmembrane helix</keyword>
<gene>
    <name evidence="5" type="ORF">EBI00_13750</name>
</gene>
<dbReference type="OrthoDB" id="9766390at2"/>
<dbReference type="CDD" id="cd22265">
    <property type="entry name" value="UDM1_RNF168"/>
    <property type="match status" value="1"/>
</dbReference>
<dbReference type="Proteomes" id="UP000280507">
    <property type="component" value="Unassembled WGS sequence"/>
</dbReference>
<keyword evidence="3" id="KW-0812">Transmembrane</keyword>
<dbReference type="AlphaFoldDB" id="A0A3M8PY20"/>
<comment type="caution">
    <text evidence="5">The sequence shown here is derived from an EMBL/GenBank/DDBJ whole genome shotgun (WGS) entry which is preliminary data.</text>
</comment>
<dbReference type="EMBL" id="RIZG01000010">
    <property type="protein sequence ID" value="RNF48778.1"/>
    <property type="molecule type" value="Genomic_DNA"/>
</dbReference>
<evidence type="ECO:0000256" key="1">
    <source>
        <dbReference type="SAM" id="Coils"/>
    </source>
</evidence>
<name>A0A3M8PY20_9GAMM</name>
<evidence type="ECO:0000256" key="2">
    <source>
        <dbReference type="SAM" id="MobiDB-lite"/>
    </source>
</evidence>
<dbReference type="Pfam" id="PF05170">
    <property type="entry name" value="AsmA"/>
    <property type="match status" value="1"/>
</dbReference>
<sequence>MVWLKRLSFLVAGILALIIALLAYVMLFVNPNDFKDQLKNVAQQKANVTLRLDGDIRWSFFPWLGLELENIGVALGNDPEILQFDRAEFGLAILPLFERKIQVDRVNLVNLSARLNKDANGQGNWQLNLPSSASNDERTQSPVAQGSAQPAPESTTTDVTTANSAATFQLPDLQLDELRIENAQVQYRDEQTQQLINATINVQLNDVQWDKAWPMAMDIVLTQSDLEGKLPIQAKASLNANLSVFPERESASLEGLVLNAEVAGDSLPVSPISANLSAMTVDLDLPQENIIADGLALSVLGVNVDAKVQAYQVLSNPQFSAVLSVGEFNPRYLLTRLNLPLPDMSDETALTKARAEILFEGDMDMITAQPISVEMDDTKIEANAVLSLAPLRWDVSIAGANLNLDRYLPTPVDTPADATDNSTQTPGSGPNDAATANTEPASTEPTDATGLIPVELIRSLNGHIGLVFEDITVKQLKIDKIELDSTQLNGLITVSPLQASLYQGQVSAPARLDVRGRTPRFDIAPSIDGVQIQPLLVDFMDMNKIAGATYLNGELQASGNQIDRLMASLKGDLLVEIKNGALIGTNLTKTVCEGISAVRKETLNDKQFGPDTPFETLRFPAYIVDGDISTPGLKISSAGVQVTGNGVISLPNASLDYQANVAIAGSGIDQACRVNEKITQLAFPIVCKGQFSDDPAGLCRPDIKGFGKLFADLAKAELTVKLEEEKARLQEKADAEKARLKAELDAKIEAEKARVKADLEAKRKAEEERLKDKLQDKLKGLFQ</sequence>
<dbReference type="GO" id="GO:0005886">
    <property type="term" value="C:plasma membrane"/>
    <property type="evidence" value="ECO:0007669"/>
    <property type="project" value="TreeGrafter"/>
</dbReference>
<keyword evidence="1" id="KW-0175">Coiled coil</keyword>
<evidence type="ECO:0000313" key="5">
    <source>
        <dbReference type="EMBL" id="RNF48778.1"/>
    </source>
</evidence>
<evidence type="ECO:0000256" key="3">
    <source>
        <dbReference type="SAM" id="Phobius"/>
    </source>
</evidence>
<evidence type="ECO:0000313" key="6">
    <source>
        <dbReference type="Proteomes" id="UP000280507"/>
    </source>
</evidence>
<proteinExistence type="predicted"/>
<dbReference type="RefSeq" id="WP_123096523.1">
    <property type="nucleotide sequence ID" value="NZ_RIZG01000010.1"/>
</dbReference>
<reference evidence="5 6" key="1">
    <citation type="journal article" date="2012" name="Int. J. Syst. Evol. Microbiol.">
        <title>Marinomonas hwangdonensis sp. nov., isolated from seawater.</title>
        <authorList>
            <person name="Jung Y.T."/>
            <person name="Oh T.K."/>
            <person name="Yoon J.H."/>
        </authorList>
    </citation>
    <scope>NUCLEOTIDE SEQUENCE [LARGE SCALE GENOMIC DNA]</scope>
    <source>
        <strain evidence="5 6">HDW-15</strain>
    </source>
</reference>
<feature type="transmembrane region" description="Helical" evidence="3">
    <location>
        <begin position="7"/>
        <end position="29"/>
    </location>
</feature>
<keyword evidence="3" id="KW-0472">Membrane</keyword>
<keyword evidence="6" id="KW-1185">Reference proteome</keyword>
<accession>A0A3M8PY20</accession>
<protein>
    <submittedName>
        <fullName evidence="5">AsmA family protein</fullName>
    </submittedName>
</protein>
<feature type="region of interest" description="Disordered" evidence="2">
    <location>
        <begin position="408"/>
        <end position="449"/>
    </location>
</feature>
<dbReference type="PANTHER" id="PTHR30441:SF4">
    <property type="entry name" value="PROTEIN ASMA"/>
    <property type="match status" value="1"/>
</dbReference>
<feature type="compositionally biased region" description="Polar residues" evidence="2">
    <location>
        <begin position="419"/>
        <end position="446"/>
    </location>
</feature>
<feature type="coiled-coil region" evidence="1">
    <location>
        <begin position="713"/>
        <end position="777"/>
    </location>
</feature>
<dbReference type="InterPro" id="IPR007844">
    <property type="entry name" value="AsmA"/>
</dbReference>
<dbReference type="InterPro" id="IPR052894">
    <property type="entry name" value="AsmA-related"/>
</dbReference>
<organism evidence="5 6">
    <name type="scientific">Marinomonas hwangdonensis</name>
    <dbReference type="NCBI Taxonomy" id="1053647"/>
    <lineage>
        <taxon>Bacteria</taxon>
        <taxon>Pseudomonadati</taxon>
        <taxon>Pseudomonadota</taxon>
        <taxon>Gammaproteobacteria</taxon>
        <taxon>Oceanospirillales</taxon>
        <taxon>Oceanospirillaceae</taxon>
        <taxon>Marinomonas</taxon>
    </lineage>
</organism>
<dbReference type="GO" id="GO:0090313">
    <property type="term" value="P:regulation of protein targeting to membrane"/>
    <property type="evidence" value="ECO:0007669"/>
    <property type="project" value="TreeGrafter"/>
</dbReference>
<feature type="region of interest" description="Disordered" evidence="2">
    <location>
        <begin position="122"/>
        <end position="159"/>
    </location>
</feature>
<evidence type="ECO:0000259" key="4">
    <source>
        <dbReference type="Pfam" id="PF05170"/>
    </source>
</evidence>
<feature type="domain" description="AsmA" evidence="4">
    <location>
        <begin position="5"/>
        <end position="630"/>
    </location>
</feature>
<dbReference type="PANTHER" id="PTHR30441">
    <property type="entry name" value="DUF748 DOMAIN-CONTAINING PROTEIN"/>
    <property type="match status" value="1"/>
</dbReference>